<sequence length="442" mass="51687">MPFKFLKYIQPTHYFRLKSRYGKTVFPKVEHLPKAILDRLEVDNNYKSKLARDYDLSWQAIQKGYIGDGETYTDFERLPVVDEYRFIRKNFHAFWVIHVLVLRLLSFKNPFVELSAFFKTTDVKRNHIVKGAFPYDLYDTFKSPLIETNPLISVIIPTLNRYDYLNDVLKDLENQTYSNFEVIVVDQSDAFDSRFYESFNLRIQLIHQEEKALWLARNTAIKKSKGDLLLLFDDDSRVASNWIQEHIKTLDYFQSDMSSGVSISKVGAKVPDNYTFFRISDQLDTGNVLIKKEVFKQIGLFDRQFEKQRMGDGEYGLRANLFGCLNISNPKAERLHLKVGSGGLREMGSWDAFRTKNIFSPRPIPSVLYLYRKYFGIKSSLFALLKTVPISLVPYKFKNNQKLLILGYLILVLLFPLIFFQILKSWKLSSIKLREGAKIEKL</sequence>
<accession>A0A918R075</accession>
<gene>
    <name evidence="3" type="ORF">GCM10007028_17990</name>
</gene>
<dbReference type="InterPro" id="IPR001173">
    <property type="entry name" value="Glyco_trans_2-like"/>
</dbReference>
<dbReference type="InterPro" id="IPR050834">
    <property type="entry name" value="Glycosyltransf_2"/>
</dbReference>
<proteinExistence type="predicted"/>
<keyword evidence="1" id="KW-0472">Membrane</keyword>
<evidence type="ECO:0000259" key="2">
    <source>
        <dbReference type="Pfam" id="PF00535"/>
    </source>
</evidence>
<dbReference type="InterPro" id="IPR029044">
    <property type="entry name" value="Nucleotide-diphossugar_trans"/>
</dbReference>
<dbReference type="Pfam" id="PF00535">
    <property type="entry name" value="Glycos_transf_2"/>
    <property type="match status" value="1"/>
</dbReference>
<dbReference type="AlphaFoldDB" id="A0A918R075"/>
<keyword evidence="1" id="KW-0812">Transmembrane</keyword>
<reference evidence="3" key="2">
    <citation type="submission" date="2020-09" db="EMBL/GenBank/DDBJ databases">
        <authorList>
            <person name="Sun Q."/>
            <person name="Kim S."/>
        </authorList>
    </citation>
    <scope>NUCLEOTIDE SEQUENCE</scope>
    <source>
        <strain evidence="3">KCTC 12710</strain>
    </source>
</reference>
<reference evidence="3" key="1">
    <citation type="journal article" date="2014" name="Int. J. Syst. Evol. Microbiol.">
        <title>Complete genome sequence of Corynebacterium casei LMG S-19264T (=DSM 44701T), isolated from a smear-ripened cheese.</title>
        <authorList>
            <consortium name="US DOE Joint Genome Institute (JGI-PGF)"/>
            <person name="Walter F."/>
            <person name="Albersmeier A."/>
            <person name="Kalinowski J."/>
            <person name="Ruckert C."/>
        </authorList>
    </citation>
    <scope>NUCLEOTIDE SEQUENCE</scope>
    <source>
        <strain evidence="3">KCTC 12710</strain>
    </source>
</reference>
<organism evidence="3 4">
    <name type="scientific">Algibacter mikhailovii</name>
    <dbReference type="NCBI Taxonomy" id="425498"/>
    <lineage>
        <taxon>Bacteria</taxon>
        <taxon>Pseudomonadati</taxon>
        <taxon>Bacteroidota</taxon>
        <taxon>Flavobacteriia</taxon>
        <taxon>Flavobacteriales</taxon>
        <taxon>Flavobacteriaceae</taxon>
        <taxon>Algibacter</taxon>
    </lineage>
</organism>
<name>A0A918R075_9FLAO</name>
<dbReference type="RefSeq" id="WP_189360461.1">
    <property type="nucleotide sequence ID" value="NZ_BMWZ01000004.1"/>
</dbReference>
<dbReference type="PANTHER" id="PTHR43685:SF2">
    <property type="entry name" value="GLYCOSYLTRANSFERASE 2-LIKE DOMAIN-CONTAINING PROTEIN"/>
    <property type="match status" value="1"/>
</dbReference>
<evidence type="ECO:0000313" key="3">
    <source>
        <dbReference type="EMBL" id="GGZ80982.1"/>
    </source>
</evidence>
<keyword evidence="4" id="KW-1185">Reference proteome</keyword>
<dbReference type="EMBL" id="BMWZ01000004">
    <property type="protein sequence ID" value="GGZ80982.1"/>
    <property type="molecule type" value="Genomic_DNA"/>
</dbReference>
<feature type="domain" description="Glycosyltransferase 2-like" evidence="2">
    <location>
        <begin position="153"/>
        <end position="264"/>
    </location>
</feature>
<evidence type="ECO:0000256" key="1">
    <source>
        <dbReference type="SAM" id="Phobius"/>
    </source>
</evidence>
<dbReference type="CDD" id="cd00761">
    <property type="entry name" value="Glyco_tranf_GTA_type"/>
    <property type="match status" value="1"/>
</dbReference>
<protein>
    <recommendedName>
        <fullName evidence="2">Glycosyltransferase 2-like domain-containing protein</fullName>
    </recommendedName>
</protein>
<dbReference type="SUPFAM" id="SSF53448">
    <property type="entry name" value="Nucleotide-diphospho-sugar transferases"/>
    <property type="match status" value="1"/>
</dbReference>
<dbReference type="PANTHER" id="PTHR43685">
    <property type="entry name" value="GLYCOSYLTRANSFERASE"/>
    <property type="match status" value="1"/>
</dbReference>
<keyword evidence="1" id="KW-1133">Transmembrane helix</keyword>
<comment type="caution">
    <text evidence="3">The sequence shown here is derived from an EMBL/GenBank/DDBJ whole genome shotgun (WGS) entry which is preliminary data.</text>
</comment>
<evidence type="ECO:0000313" key="4">
    <source>
        <dbReference type="Proteomes" id="UP000636004"/>
    </source>
</evidence>
<dbReference type="Proteomes" id="UP000636004">
    <property type="component" value="Unassembled WGS sequence"/>
</dbReference>
<feature type="transmembrane region" description="Helical" evidence="1">
    <location>
        <begin position="403"/>
        <end position="423"/>
    </location>
</feature>
<dbReference type="Gene3D" id="3.90.550.10">
    <property type="entry name" value="Spore Coat Polysaccharide Biosynthesis Protein SpsA, Chain A"/>
    <property type="match status" value="1"/>
</dbReference>